<dbReference type="HAMAP" id="MF_00116">
    <property type="entry name" value="dUTPase_bact"/>
    <property type="match status" value="1"/>
</dbReference>
<dbReference type="NCBIfam" id="TIGR00576">
    <property type="entry name" value="dut"/>
    <property type="match status" value="1"/>
</dbReference>
<comment type="function">
    <text evidence="8">This enzyme is involved in nucleotide metabolism: it produces dUMP, the immediate precursor of thymidine nucleotides and it decreases the intracellular concentration of dUTP so that uracil cannot be incorporated into DNA.</text>
</comment>
<keyword evidence="4 8" id="KW-0378">Hydrolase</keyword>
<gene>
    <name evidence="8" type="primary">dut</name>
    <name evidence="10" type="ORF">GGQ83_000915</name>
</gene>
<comment type="cofactor">
    <cofactor evidence="1 8">
        <name>Mg(2+)</name>
        <dbReference type="ChEBI" id="CHEBI:18420"/>
    </cofactor>
</comment>
<evidence type="ECO:0000313" key="11">
    <source>
        <dbReference type="Proteomes" id="UP000553193"/>
    </source>
</evidence>
<dbReference type="GO" id="GO:0004170">
    <property type="term" value="F:dUTP diphosphatase activity"/>
    <property type="evidence" value="ECO:0007669"/>
    <property type="project" value="UniProtKB-UniRule"/>
</dbReference>
<feature type="binding site" evidence="8">
    <location>
        <begin position="69"/>
        <end position="71"/>
    </location>
    <ligand>
        <name>substrate</name>
    </ligand>
</feature>
<evidence type="ECO:0000256" key="8">
    <source>
        <dbReference type="HAMAP-Rule" id="MF_00116"/>
    </source>
</evidence>
<dbReference type="InterPro" id="IPR029054">
    <property type="entry name" value="dUTPase-like"/>
</dbReference>
<dbReference type="GO" id="GO:0046081">
    <property type="term" value="P:dUTP catabolic process"/>
    <property type="evidence" value="ECO:0007669"/>
    <property type="project" value="InterPro"/>
</dbReference>
<comment type="catalytic activity">
    <reaction evidence="7 8">
        <text>dUTP + H2O = dUMP + diphosphate + H(+)</text>
        <dbReference type="Rhea" id="RHEA:10248"/>
        <dbReference type="ChEBI" id="CHEBI:15377"/>
        <dbReference type="ChEBI" id="CHEBI:15378"/>
        <dbReference type="ChEBI" id="CHEBI:33019"/>
        <dbReference type="ChEBI" id="CHEBI:61555"/>
        <dbReference type="ChEBI" id="CHEBI:246422"/>
        <dbReference type="EC" id="3.6.1.23"/>
    </reaction>
</comment>
<proteinExistence type="inferred from homology"/>
<feature type="domain" description="dUTPase-like" evidence="9">
    <location>
        <begin position="19"/>
        <end position="148"/>
    </location>
</feature>
<comment type="caution">
    <text evidence="8">Lacks conserved residue(s) required for the propagation of feature annotation.</text>
</comment>
<sequence length="148" mass="15333">MNQPRINVLVQRLPHGADLPLPAYATEGAAGMDLLAARDLTLPPGGRALVPTGLAIALPEGYEMQVRPRSGLALKHGVTVLNAPGTVDADYRGEVGVILINTGDAPFAIARGDRIAQAVFAPVTRAGFEEVVVLPETRRGTGGFGSTG</sequence>
<evidence type="ECO:0000256" key="1">
    <source>
        <dbReference type="ARBA" id="ARBA00001946"/>
    </source>
</evidence>
<dbReference type="GO" id="GO:0000287">
    <property type="term" value="F:magnesium ion binding"/>
    <property type="evidence" value="ECO:0007669"/>
    <property type="project" value="UniProtKB-UniRule"/>
</dbReference>
<dbReference type="PANTHER" id="PTHR11241:SF0">
    <property type="entry name" value="DEOXYURIDINE 5'-TRIPHOSPHATE NUCLEOTIDOHYDROLASE"/>
    <property type="match status" value="1"/>
</dbReference>
<dbReference type="InterPro" id="IPR036157">
    <property type="entry name" value="dUTPase-like_sf"/>
</dbReference>
<evidence type="ECO:0000256" key="2">
    <source>
        <dbReference type="ARBA" id="ARBA00006581"/>
    </source>
</evidence>
<dbReference type="AlphaFoldDB" id="A0A840A7J8"/>
<dbReference type="SUPFAM" id="SSF51283">
    <property type="entry name" value="dUTPase-like"/>
    <property type="match status" value="1"/>
</dbReference>
<dbReference type="Pfam" id="PF00692">
    <property type="entry name" value="dUTPase"/>
    <property type="match status" value="1"/>
</dbReference>
<dbReference type="EC" id="3.6.1.23" evidence="8"/>
<evidence type="ECO:0000256" key="3">
    <source>
        <dbReference type="ARBA" id="ARBA00022723"/>
    </source>
</evidence>
<keyword evidence="6 8" id="KW-0546">Nucleotide metabolism</keyword>
<dbReference type="Gene3D" id="2.70.40.10">
    <property type="match status" value="1"/>
</dbReference>
<dbReference type="PANTHER" id="PTHR11241">
    <property type="entry name" value="DEOXYURIDINE 5'-TRIPHOSPHATE NUCLEOTIDOHYDROLASE"/>
    <property type="match status" value="1"/>
</dbReference>
<reference evidence="10 11" key="1">
    <citation type="submission" date="2020-08" db="EMBL/GenBank/DDBJ databases">
        <title>Genomic Encyclopedia of Type Strains, Phase IV (KMG-IV): sequencing the most valuable type-strain genomes for metagenomic binning, comparative biology and taxonomic classification.</title>
        <authorList>
            <person name="Goeker M."/>
        </authorList>
    </citation>
    <scope>NUCLEOTIDE SEQUENCE [LARGE SCALE GENOMIC DNA]</scope>
    <source>
        <strain evidence="10 11">DSM 19979</strain>
    </source>
</reference>
<dbReference type="UniPathway" id="UPA00610">
    <property type="reaction ID" value="UER00666"/>
</dbReference>
<dbReference type="FunFam" id="2.70.40.10:FF:000008">
    <property type="entry name" value="Deoxyuridine 5'-triphosphate nucleotidohydrolase"/>
    <property type="match status" value="1"/>
</dbReference>
<evidence type="ECO:0000256" key="6">
    <source>
        <dbReference type="ARBA" id="ARBA00023080"/>
    </source>
</evidence>
<comment type="pathway">
    <text evidence="8">Pyrimidine metabolism; dUMP biosynthesis; dUMP from dCTP (dUTP route): step 2/2.</text>
</comment>
<keyword evidence="11" id="KW-1185">Reference proteome</keyword>
<dbReference type="InterPro" id="IPR033704">
    <property type="entry name" value="dUTPase_trimeric"/>
</dbReference>
<feature type="binding site" evidence="8">
    <location>
        <begin position="86"/>
        <end position="88"/>
    </location>
    <ligand>
        <name>substrate</name>
    </ligand>
</feature>
<keyword evidence="5 8" id="KW-0460">Magnesium</keyword>
<protein>
    <recommendedName>
        <fullName evidence="8">Deoxyuridine 5'-triphosphate nucleotidohydrolase</fullName>
        <shortName evidence="8">dUTPase</shortName>
        <ecNumber evidence="8">3.6.1.23</ecNumber>
    </recommendedName>
    <alternativeName>
        <fullName evidence="8">dUTP pyrophosphatase</fullName>
    </alternativeName>
</protein>
<dbReference type="NCBIfam" id="NF001862">
    <property type="entry name" value="PRK00601.1"/>
    <property type="match status" value="1"/>
</dbReference>
<organism evidence="10 11">
    <name type="scientific">Roseococcus suduntuyensis</name>
    <dbReference type="NCBI Taxonomy" id="455361"/>
    <lineage>
        <taxon>Bacteria</taxon>
        <taxon>Pseudomonadati</taxon>
        <taxon>Pseudomonadota</taxon>
        <taxon>Alphaproteobacteria</taxon>
        <taxon>Acetobacterales</taxon>
        <taxon>Roseomonadaceae</taxon>
        <taxon>Roseococcus</taxon>
    </lineage>
</organism>
<comment type="similarity">
    <text evidence="2 8">Belongs to the dUTPase family.</text>
</comment>
<keyword evidence="3 8" id="KW-0479">Metal-binding</keyword>
<evidence type="ECO:0000256" key="5">
    <source>
        <dbReference type="ARBA" id="ARBA00022842"/>
    </source>
</evidence>
<evidence type="ECO:0000313" key="10">
    <source>
        <dbReference type="EMBL" id="MBB3897489.1"/>
    </source>
</evidence>
<dbReference type="EMBL" id="JACIDJ010000001">
    <property type="protein sequence ID" value="MBB3897489.1"/>
    <property type="molecule type" value="Genomic_DNA"/>
</dbReference>
<feature type="binding site" evidence="8">
    <location>
        <position position="82"/>
    </location>
    <ligand>
        <name>substrate</name>
    </ligand>
</feature>
<dbReference type="GO" id="GO:0006226">
    <property type="term" value="P:dUMP biosynthetic process"/>
    <property type="evidence" value="ECO:0007669"/>
    <property type="project" value="UniProtKB-UniRule"/>
</dbReference>
<dbReference type="RefSeq" id="WP_184382401.1">
    <property type="nucleotide sequence ID" value="NZ_JACIDJ010000001.1"/>
</dbReference>
<evidence type="ECO:0000256" key="7">
    <source>
        <dbReference type="ARBA" id="ARBA00047686"/>
    </source>
</evidence>
<comment type="caution">
    <text evidence="10">The sequence shown here is derived from an EMBL/GenBank/DDBJ whole genome shotgun (WGS) entry which is preliminary data.</text>
</comment>
<accession>A0A840A7J8</accession>
<dbReference type="CDD" id="cd07557">
    <property type="entry name" value="trimeric_dUTPase"/>
    <property type="match status" value="1"/>
</dbReference>
<evidence type="ECO:0000256" key="4">
    <source>
        <dbReference type="ARBA" id="ARBA00022801"/>
    </source>
</evidence>
<dbReference type="InterPro" id="IPR008181">
    <property type="entry name" value="dUTPase"/>
</dbReference>
<evidence type="ECO:0000259" key="9">
    <source>
        <dbReference type="Pfam" id="PF00692"/>
    </source>
</evidence>
<dbReference type="Proteomes" id="UP000553193">
    <property type="component" value="Unassembled WGS sequence"/>
</dbReference>
<name>A0A840A7J8_9PROT</name>